<dbReference type="InterPro" id="IPR013785">
    <property type="entry name" value="Aldolase_TIM"/>
</dbReference>
<reference evidence="2" key="1">
    <citation type="journal article" date="2013" name="Environ. Microbiol.">
        <title>Microbiota from the distal guts of lean and obese adolescents exhibit partial functional redundancy besides clear differences in community structure.</title>
        <authorList>
            <person name="Ferrer M."/>
            <person name="Ruiz A."/>
            <person name="Lanza F."/>
            <person name="Haange S.B."/>
            <person name="Oberbach A."/>
            <person name="Till H."/>
            <person name="Bargiela R."/>
            <person name="Campoy C."/>
            <person name="Segura M.T."/>
            <person name="Richter M."/>
            <person name="von Bergen M."/>
            <person name="Seifert J."/>
            <person name="Suarez A."/>
        </authorList>
    </citation>
    <scope>NUCLEOTIDE SEQUENCE</scope>
</reference>
<accession>K1T7H0</accession>
<sequence length="92" mass="10352">MGMKKIRILDCTLRDGGYVNNWKFGFENIKDTVKRLIQAGIDIIKVGYLSSKGDFSEDESQYSSVDAIKRILPADRKNTLIAVMINCGDYDA</sequence>
<dbReference type="PROSITE" id="PS50972">
    <property type="entry name" value="PTERIN_BINDING"/>
    <property type="match status" value="1"/>
</dbReference>
<comment type="caution">
    <text evidence="2">The sequence shown here is derived from an EMBL/GenBank/DDBJ whole genome shotgun (WGS) entry which is preliminary data.</text>
</comment>
<gene>
    <name evidence="2" type="ORF">OBE_04598</name>
</gene>
<dbReference type="AlphaFoldDB" id="K1T7H0"/>
<name>K1T7H0_9ZZZZ</name>
<dbReference type="Gene3D" id="3.20.20.70">
    <property type="entry name" value="Aldolase class I"/>
    <property type="match status" value="1"/>
</dbReference>
<protein>
    <submittedName>
        <fullName evidence="2">Pyruvate carboxyltransferase</fullName>
    </submittedName>
</protein>
<proteinExistence type="predicted"/>
<dbReference type="SUPFAM" id="SSF51569">
    <property type="entry name" value="Aldolase"/>
    <property type="match status" value="1"/>
</dbReference>
<dbReference type="InterPro" id="IPR000489">
    <property type="entry name" value="Pterin-binding_dom"/>
</dbReference>
<dbReference type="GO" id="GO:0016740">
    <property type="term" value="F:transferase activity"/>
    <property type="evidence" value="ECO:0007669"/>
    <property type="project" value="UniProtKB-KW"/>
</dbReference>
<keyword evidence="2" id="KW-0808">Transferase</keyword>
<evidence type="ECO:0000313" key="2">
    <source>
        <dbReference type="EMBL" id="EKC69067.1"/>
    </source>
</evidence>
<evidence type="ECO:0000259" key="1">
    <source>
        <dbReference type="PROSITE" id="PS50972"/>
    </source>
</evidence>
<dbReference type="GO" id="GO:0042558">
    <property type="term" value="P:pteridine-containing compound metabolic process"/>
    <property type="evidence" value="ECO:0007669"/>
    <property type="project" value="InterPro"/>
</dbReference>
<dbReference type="EMBL" id="AJWZ01003132">
    <property type="protein sequence ID" value="EKC69067.1"/>
    <property type="molecule type" value="Genomic_DNA"/>
</dbReference>
<organism evidence="2">
    <name type="scientific">human gut metagenome</name>
    <dbReference type="NCBI Taxonomy" id="408170"/>
    <lineage>
        <taxon>unclassified sequences</taxon>
        <taxon>metagenomes</taxon>
        <taxon>organismal metagenomes</taxon>
    </lineage>
</organism>
<feature type="non-terminal residue" evidence="2">
    <location>
        <position position="92"/>
    </location>
</feature>
<keyword evidence="2" id="KW-0670">Pyruvate</keyword>
<feature type="domain" description="Pterin-binding" evidence="1">
    <location>
        <begin position="1"/>
        <end position="92"/>
    </location>
</feature>